<feature type="transmembrane region" description="Helical" evidence="1">
    <location>
        <begin position="6"/>
        <end position="23"/>
    </location>
</feature>
<dbReference type="EMBL" id="LS483460">
    <property type="protein sequence ID" value="SQI00123.1"/>
    <property type="molecule type" value="Genomic_DNA"/>
</dbReference>
<keyword evidence="1" id="KW-0472">Membrane</keyword>
<evidence type="ECO:0000313" key="3">
    <source>
        <dbReference type="Proteomes" id="UP000249264"/>
    </source>
</evidence>
<feature type="transmembrane region" description="Helical" evidence="1">
    <location>
        <begin position="30"/>
        <end position="50"/>
    </location>
</feature>
<evidence type="ECO:0000256" key="1">
    <source>
        <dbReference type="SAM" id="Phobius"/>
    </source>
</evidence>
<name>A0A2X4RE40_9CORY</name>
<keyword evidence="1" id="KW-0812">Transmembrane</keyword>
<protein>
    <submittedName>
        <fullName evidence="2">Uncharacterized protein</fullName>
    </submittedName>
</protein>
<dbReference type="AlphaFoldDB" id="A0A2X4RE40"/>
<evidence type="ECO:0000313" key="2">
    <source>
        <dbReference type="EMBL" id="SQI00123.1"/>
    </source>
</evidence>
<dbReference type="Proteomes" id="UP000249264">
    <property type="component" value="Chromosome 1"/>
</dbReference>
<gene>
    <name evidence="2" type="ORF">NCTC10288_01430</name>
</gene>
<sequence>MVLTISIIVIIASLLGSAWKAMLSSKTSSRVISILMNTPAVAVIGLAMPWHDGLHFFWWYGLVAACAVYAGAVAWRAGEAKNP</sequence>
<proteinExistence type="predicted"/>
<dbReference type="STRING" id="38301.NX84_06465"/>
<dbReference type="KEGG" id="cmin:NCTC10288_01430"/>
<organism evidence="2 3">
    <name type="scientific">Corynebacterium minutissimum</name>
    <dbReference type="NCBI Taxonomy" id="38301"/>
    <lineage>
        <taxon>Bacteria</taxon>
        <taxon>Bacillati</taxon>
        <taxon>Actinomycetota</taxon>
        <taxon>Actinomycetes</taxon>
        <taxon>Mycobacteriales</taxon>
        <taxon>Corynebacteriaceae</taxon>
        <taxon>Corynebacterium</taxon>
    </lineage>
</organism>
<reference evidence="2 3" key="1">
    <citation type="submission" date="2018-06" db="EMBL/GenBank/DDBJ databases">
        <authorList>
            <consortium name="Pathogen Informatics"/>
            <person name="Doyle S."/>
        </authorList>
    </citation>
    <scope>NUCLEOTIDE SEQUENCE [LARGE SCALE GENOMIC DNA]</scope>
    <source>
        <strain evidence="2 3">NCTC10288</strain>
    </source>
</reference>
<accession>A0A2X4RE40</accession>
<keyword evidence="1" id="KW-1133">Transmembrane helix</keyword>
<feature type="transmembrane region" description="Helical" evidence="1">
    <location>
        <begin position="56"/>
        <end position="75"/>
    </location>
</feature>